<evidence type="ECO:0000313" key="4">
    <source>
        <dbReference type="Proteomes" id="UP001153555"/>
    </source>
</evidence>
<proteinExistence type="predicted"/>
<evidence type="ECO:0000259" key="1">
    <source>
        <dbReference type="Pfam" id="PF00646"/>
    </source>
</evidence>
<dbReference type="CDD" id="cd22160">
    <property type="entry name" value="F-box_AtFBL13-like"/>
    <property type="match status" value="1"/>
</dbReference>
<feature type="domain" description="F-box/LRR-repeat protein 15/At3g58940/PEG3-like LRR" evidence="2">
    <location>
        <begin position="103"/>
        <end position="216"/>
    </location>
</feature>
<dbReference type="InterPro" id="IPR055411">
    <property type="entry name" value="LRR_FXL15/At3g58940/PEG3-like"/>
</dbReference>
<reference evidence="3" key="1">
    <citation type="submission" date="2019-12" db="EMBL/GenBank/DDBJ databases">
        <authorList>
            <person name="Scholes J."/>
        </authorList>
    </citation>
    <scope>NUCLEOTIDE SEQUENCE</scope>
</reference>
<dbReference type="PANTHER" id="PTHR31900">
    <property type="entry name" value="F-BOX/RNI SUPERFAMILY PROTEIN-RELATED"/>
    <property type="match status" value="1"/>
</dbReference>
<dbReference type="Gene3D" id="3.80.10.10">
    <property type="entry name" value="Ribonuclease Inhibitor"/>
    <property type="match status" value="2"/>
</dbReference>
<dbReference type="SUPFAM" id="SSF52058">
    <property type="entry name" value="L domain-like"/>
    <property type="match status" value="1"/>
</dbReference>
<dbReference type="InterPro" id="IPR053781">
    <property type="entry name" value="F-box_AtFBL13-like"/>
</dbReference>
<dbReference type="OrthoDB" id="1298252at2759"/>
<dbReference type="Pfam" id="PF24758">
    <property type="entry name" value="LRR_At5g56370"/>
    <property type="match status" value="1"/>
</dbReference>
<evidence type="ECO:0000259" key="2">
    <source>
        <dbReference type="Pfam" id="PF24758"/>
    </source>
</evidence>
<dbReference type="Pfam" id="PF00646">
    <property type="entry name" value="F-box"/>
    <property type="match status" value="1"/>
</dbReference>
<dbReference type="EMBL" id="CACSLK010013932">
    <property type="protein sequence ID" value="CAA0815962.1"/>
    <property type="molecule type" value="Genomic_DNA"/>
</dbReference>
<dbReference type="InterPro" id="IPR001810">
    <property type="entry name" value="F-box_dom"/>
</dbReference>
<dbReference type="Gene3D" id="1.20.1280.50">
    <property type="match status" value="1"/>
</dbReference>
<keyword evidence="4" id="KW-1185">Reference proteome</keyword>
<comment type="caution">
    <text evidence="3">The sequence shown here is derived from an EMBL/GenBank/DDBJ whole genome shotgun (WGS) entry which is preliminary data.</text>
</comment>
<dbReference type="PANTHER" id="PTHR31900:SF34">
    <property type="entry name" value="EMB|CAB62440.1-RELATED"/>
    <property type="match status" value="1"/>
</dbReference>
<feature type="domain" description="F-box" evidence="1">
    <location>
        <begin position="14"/>
        <end position="55"/>
    </location>
</feature>
<evidence type="ECO:0000313" key="3">
    <source>
        <dbReference type="EMBL" id="CAA0815962.1"/>
    </source>
</evidence>
<name>A0A9N7MYD4_STRHE</name>
<accession>A0A9N7MYD4</accession>
<organism evidence="3 4">
    <name type="scientific">Striga hermonthica</name>
    <name type="common">Purple witchweed</name>
    <name type="synonym">Buchnera hermonthica</name>
    <dbReference type="NCBI Taxonomy" id="68872"/>
    <lineage>
        <taxon>Eukaryota</taxon>
        <taxon>Viridiplantae</taxon>
        <taxon>Streptophyta</taxon>
        <taxon>Embryophyta</taxon>
        <taxon>Tracheophyta</taxon>
        <taxon>Spermatophyta</taxon>
        <taxon>Magnoliopsida</taxon>
        <taxon>eudicotyledons</taxon>
        <taxon>Gunneridae</taxon>
        <taxon>Pentapetalae</taxon>
        <taxon>asterids</taxon>
        <taxon>lamiids</taxon>
        <taxon>Lamiales</taxon>
        <taxon>Orobanchaceae</taxon>
        <taxon>Buchnereae</taxon>
        <taxon>Striga</taxon>
    </lineage>
</organism>
<protein>
    <submittedName>
        <fullName evidence="3">FBD-associated F-box protein</fullName>
    </submittedName>
</protein>
<dbReference type="InterPro" id="IPR036047">
    <property type="entry name" value="F-box-like_dom_sf"/>
</dbReference>
<dbReference type="InterPro" id="IPR050232">
    <property type="entry name" value="FBL13/AtMIF1-like"/>
</dbReference>
<dbReference type="AlphaFoldDB" id="A0A9N7MYD4"/>
<dbReference type="Proteomes" id="UP001153555">
    <property type="component" value="Unassembled WGS sequence"/>
</dbReference>
<sequence>MSGKSRHKLSIDRLSNLPDGVICHILSFLTTKLSVSTCVLAKRWKFLLSHVPVWDFEGKFVGEEFVEDETPNQDVIYRVLLWHKAKTMRTLRLRHIDCNEYQLETWISTAIECKIQNLYLESVYENIFKLPRSLFTCKTVVDMRLANCKGLPSTGDICLPSLKKLHLSEVEYEDDEAIPNLLSGCPLLQMLMLNFPDEDACGRFLNISSSTIKMLEVKIGIDVRFCTNTPALRCLRLIDCDWDFTTIPIDMPSLVEVYIRFSRCDYFYIDNNDSSNVLEGFTRLRNIRCLRISSCGYLKVIDRVVGSIENFNNLTKLELELGVEWQLLVEFLEVADNLQVLIVTGSCRCYHKVEIRNSCMEPKQVPKCLLSSLRTITIKQPSFEDYELDLDNLFLKWESMSEEEKARFVAEAERHDAIWIMSSNLKHSNRNWLELVLVLR</sequence>
<gene>
    <name evidence="3" type="ORF">SHERM_15830</name>
</gene>
<dbReference type="SUPFAM" id="SSF81383">
    <property type="entry name" value="F-box domain"/>
    <property type="match status" value="1"/>
</dbReference>
<dbReference type="InterPro" id="IPR032675">
    <property type="entry name" value="LRR_dom_sf"/>
</dbReference>